<sequence length="955" mass="111811">MKISVLIPTYNRPHYLIEALESILNQTLQPDEIIIADDNVDDRETNFKALLPYLEKYPHIKYVQNIHRLGGAGNYKNLFYLARGEYIKYLAEDDILYPENLEKLSKILDSDENITVATSVRDVINEVTKEKIEIPAATQIFPEDTIIDGKIVIKKSIIDSQNYIGEFSTYMFRKKDVDFELFKCCDFEFKANADWFLWMSLAKKGKVAYLTQPLSMFRFGHTNEQLSEEQMINGLNELLFFVSNQFLNYLDIDIDIKDKFNVYDKLIGNLHFTSLSLAQKNEANQKLMNIKNKLLSKIKEDINKCQYEDKIEQNVSIIIVTYNNEDTIYQCLDSVSRNMRKDDEVIIVDNNSRDNTLNIVKSFNDKRIKILSLNENIGYSAGINRGIEYAKYDFYIFLNPDTIVTKNFVQKLLDPLINHGYAASSPLSSYVIPNQHLRYYSKISILFEDLSYDEISDYLGCLYKDEPYKESKLLVGFCLATKKEIVDKIGGLDEDLFLGNDDLEFSWRLQLNGYKQAIVKNCFIYHKGHESFRKSGSIAEKLVEESTNILAQKLVDYYGYGNVPTPEKLWGISWFCPTDKKYAFMFKYSDKDIDFKKVEEEIKNNKYSVAIILVNYKNWKDTKECVNSLKNLDYKNFAIFIVDNSEEDKEIIKNYYKDEYQIIEENEEIKDFSKPVVILTENKGFSHANNVAIKKIKDKFDYIWVLNNDTVVNPDTLSHLLETSLKTDNPVVTCKIKDFHQKDKVQYNGVMASYIPIDDTPDRIKEAKFLSGANLLMKSKIYDEIGLWEECYFLYYEDNDIHQRLLKKGYKLIYTPYTEIYHKGGSTIGKWKQNELSLYYAMRNRALFMKKHYGDIDDSYFIELVKDYFNNYVENIGNLRTIFTVVIDIFTGKTGKSFNPDLIINYKRKDEDKLREIYKDAPKELLELYVKCMNKPRDKEQFTELIKFARKGYGQ</sequence>
<evidence type="ECO:0000259" key="4">
    <source>
        <dbReference type="Pfam" id="PF00535"/>
    </source>
</evidence>
<feature type="domain" description="Glycosyltransferase 2-like" evidence="4">
    <location>
        <begin position="611"/>
        <end position="784"/>
    </location>
</feature>
<dbReference type="Pfam" id="PF00535">
    <property type="entry name" value="Glycos_transf_2"/>
    <property type="match status" value="3"/>
</dbReference>
<evidence type="ECO:0000256" key="2">
    <source>
        <dbReference type="ARBA" id="ARBA00022676"/>
    </source>
</evidence>
<keyword evidence="2" id="KW-0328">Glycosyltransferase</keyword>
<comment type="caution">
    <text evidence="5">The sequence shown here is derived from an EMBL/GenBank/DDBJ whole genome shotgun (WGS) entry which is preliminary data.</text>
</comment>
<evidence type="ECO:0000256" key="3">
    <source>
        <dbReference type="ARBA" id="ARBA00022679"/>
    </source>
</evidence>
<dbReference type="PANTHER" id="PTHR43179">
    <property type="entry name" value="RHAMNOSYLTRANSFERASE WBBL"/>
    <property type="match status" value="1"/>
</dbReference>
<protein>
    <recommendedName>
        <fullName evidence="4">Glycosyltransferase 2-like domain-containing protein</fullName>
    </recommendedName>
</protein>
<dbReference type="EMBL" id="FXTX01000001">
    <property type="protein sequence ID" value="SMP00251.1"/>
    <property type="molecule type" value="Genomic_DNA"/>
</dbReference>
<reference evidence="5" key="1">
    <citation type="submission" date="2017-05" db="EMBL/GenBank/DDBJ databases">
        <authorList>
            <person name="Varghese N."/>
            <person name="Submissions S."/>
        </authorList>
    </citation>
    <scope>NUCLEOTIDE SEQUENCE</scope>
    <source>
        <strain evidence="5">DSM 18763</strain>
    </source>
</reference>
<organism evidence="5 6">
    <name type="scientific">Venenivibrio stagnispumantis</name>
    <dbReference type="NCBI Taxonomy" id="407998"/>
    <lineage>
        <taxon>Bacteria</taxon>
        <taxon>Pseudomonadati</taxon>
        <taxon>Aquificota</taxon>
        <taxon>Aquificia</taxon>
        <taxon>Aquificales</taxon>
        <taxon>Hydrogenothermaceae</taxon>
        <taxon>Venenivibrio</taxon>
    </lineage>
</organism>
<proteinExistence type="inferred from homology"/>
<dbReference type="Proteomes" id="UP001157947">
    <property type="component" value="Unassembled WGS sequence"/>
</dbReference>
<dbReference type="InterPro" id="IPR029044">
    <property type="entry name" value="Nucleotide-diphossugar_trans"/>
</dbReference>
<dbReference type="CDD" id="cd00761">
    <property type="entry name" value="Glyco_tranf_GTA_type"/>
    <property type="match status" value="1"/>
</dbReference>
<keyword evidence="3" id="KW-0808">Transferase</keyword>
<evidence type="ECO:0000256" key="1">
    <source>
        <dbReference type="ARBA" id="ARBA00006739"/>
    </source>
</evidence>
<dbReference type="PANTHER" id="PTHR43179:SF12">
    <property type="entry name" value="GALACTOFURANOSYLTRANSFERASE GLFT2"/>
    <property type="match status" value="1"/>
</dbReference>
<dbReference type="GO" id="GO:0016757">
    <property type="term" value="F:glycosyltransferase activity"/>
    <property type="evidence" value="ECO:0007669"/>
    <property type="project" value="UniProtKB-KW"/>
</dbReference>
<keyword evidence="6" id="KW-1185">Reference proteome</keyword>
<feature type="domain" description="Glycosyltransferase 2-like" evidence="4">
    <location>
        <begin position="4"/>
        <end position="130"/>
    </location>
</feature>
<evidence type="ECO:0000313" key="6">
    <source>
        <dbReference type="Proteomes" id="UP001157947"/>
    </source>
</evidence>
<dbReference type="CDD" id="cd04186">
    <property type="entry name" value="GT_2_like_c"/>
    <property type="match status" value="2"/>
</dbReference>
<accession>A0AA45WI61</accession>
<dbReference type="SUPFAM" id="SSF53448">
    <property type="entry name" value="Nucleotide-diphospho-sugar transferases"/>
    <property type="match status" value="3"/>
</dbReference>
<evidence type="ECO:0000313" key="5">
    <source>
        <dbReference type="EMBL" id="SMP00251.1"/>
    </source>
</evidence>
<feature type="domain" description="Glycosyltransferase 2-like" evidence="4">
    <location>
        <begin position="316"/>
        <end position="488"/>
    </location>
</feature>
<gene>
    <name evidence="5" type="ORF">SAMN06264868_10133</name>
</gene>
<name>A0AA45WI61_9AQUI</name>
<dbReference type="Gene3D" id="3.90.550.10">
    <property type="entry name" value="Spore Coat Polysaccharide Biosynthesis Protein SpsA, Chain A"/>
    <property type="match status" value="3"/>
</dbReference>
<dbReference type="AlphaFoldDB" id="A0AA45WI61"/>
<dbReference type="InterPro" id="IPR001173">
    <property type="entry name" value="Glyco_trans_2-like"/>
</dbReference>
<comment type="similarity">
    <text evidence="1">Belongs to the glycosyltransferase 2 family.</text>
</comment>
<dbReference type="RefSeq" id="WP_265133724.1">
    <property type="nucleotide sequence ID" value="NZ_FXTX01000001.1"/>
</dbReference>